<dbReference type="SUPFAM" id="SSF47933">
    <property type="entry name" value="ERP29 C domain-like"/>
    <property type="match status" value="1"/>
</dbReference>
<dbReference type="NCBIfam" id="TIGR01126">
    <property type="entry name" value="pdi_dom"/>
    <property type="match status" value="2"/>
</dbReference>
<keyword evidence="6" id="KW-0256">Endoplasmic reticulum</keyword>
<dbReference type="GO" id="GO:0005788">
    <property type="term" value="C:endoplasmic reticulum lumen"/>
    <property type="evidence" value="ECO:0007669"/>
    <property type="project" value="TreeGrafter"/>
</dbReference>
<dbReference type="Proteomes" id="UP000827284">
    <property type="component" value="Unassembled WGS sequence"/>
</dbReference>
<organism evidence="13 14">
    <name type="scientific">Entomortierella parvispora</name>
    <dbReference type="NCBI Taxonomy" id="205924"/>
    <lineage>
        <taxon>Eukaryota</taxon>
        <taxon>Fungi</taxon>
        <taxon>Fungi incertae sedis</taxon>
        <taxon>Mucoromycota</taxon>
        <taxon>Mortierellomycotina</taxon>
        <taxon>Mortierellomycetes</taxon>
        <taxon>Mortierellales</taxon>
        <taxon>Mortierellaceae</taxon>
        <taxon>Entomortierella</taxon>
    </lineage>
</organism>
<keyword evidence="9" id="KW-0676">Redox-active center</keyword>
<dbReference type="CDD" id="cd02998">
    <property type="entry name" value="PDI_a_ERp38"/>
    <property type="match status" value="2"/>
</dbReference>
<sequence>MLRKNFVLGAIASFLSFAATVLGDNVHALTPDTFDGVLGSKPALVEFYAPWCGHCKNLAPVYDQLGDAFSTKKDQVIIAKVDADEHKALGGRYGVQGFPTIKWFPNGVASAPEDYSGGRDLESLTEFVTKKSGVRSSHKKVISAVEVLTDSNFEEKVKKSGKHYLVEFYAPWCGHCKNLAPTYEKVAADFLKEKDITIAKVDATTETRVAEEYGVTGYPTIKYFSKDGTVSEYEGGRQEDDFLNFINNKVGTQRAAGGLLRSEVGRNVKLDEIAVKFTKATDPEERRILSEQGANLAAHLMDSDKNARHYGRIFQKALDTPDFALNESARLSKLIKSGTVSSNQLDDLVIRQNILTSFHATPAAAKEEL</sequence>
<dbReference type="PROSITE" id="PS00194">
    <property type="entry name" value="THIOREDOXIN_1"/>
    <property type="match status" value="2"/>
</dbReference>
<dbReference type="InterPro" id="IPR005788">
    <property type="entry name" value="PDI_thioredoxin-like_dom"/>
</dbReference>
<comment type="catalytic activity">
    <reaction evidence="1">
        <text>Catalyzes the rearrangement of -S-S- bonds in proteins.</text>
        <dbReference type="EC" id="5.3.4.1"/>
    </reaction>
</comment>
<dbReference type="EC" id="5.3.4.1" evidence="3"/>
<dbReference type="PROSITE" id="PS51352">
    <property type="entry name" value="THIOREDOXIN_2"/>
    <property type="match status" value="2"/>
</dbReference>
<keyword evidence="8" id="KW-0413">Isomerase</keyword>
<dbReference type="InterPro" id="IPR011679">
    <property type="entry name" value="ERp29_C"/>
</dbReference>
<dbReference type="AlphaFoldDB" id="A0A9P3HFZ4"/>
<evidence type="ECO:0000256" key="2">
    <source>
        <dbReference type="ARBA" id="ARBA00006347"/>
    </source>
</evidence>
<dbReference type="Pfam" id="PF07749">
    <property type="entry name" value="ERp29"/>
    <property type="match status" value="1"/>
</dbReference>
<keyword evidence="4 11" id="KW-0732">Signal</keyword>
<evidence type="ECO:0000256" key="7">
    <source>
        <dbReference type="ARBA" id="ARBA00023157"/>
    </source>
</evidence>
<evidence type="ECO:0000256" key="4">
    <source>
        <dbReference type="ARBA" id="ARBA00022729"/>
    </source>
</evidence>
<feature type="domain" description="Thioredoxin" evidence="12">
    <location>
        <begin position="20"/>
        <end position="108"/>
    </location>
</feature>
<dbReference type="PRINTS" id="PR00421">
    <property type="entry name" value="THIOREDOXIN"/>
</dbReference>
<dbReference type="InterPro" id="IPR036356">
    <property type="entry name" value="ERp29_C_sf"/>
</dbReference>
<comment type="similarity">
    <text evidence="2 10">Belongs to the protein disulfide isomerase family.</text>
</comment>
<dbReference type="Gene3D" id="3.40.30.10">
    <property type="entry name" value="Glutaredoxin"/>
    <property type="match status" value="2"/>
</dbReference>
<feature type="domain" description="Thioredoxin" evidence="12">
    <location>
        <begin position="115"/>
        <end position="251"/>
    </location>
</feature>
<gene>
    <name evidence="13" type="ORF">EMPS_08244</name>
</gene>
<dbReference type="GO" id="GO:0034976">
    <property type="term" value="P:response to endoplasmic reticulum stress"/>
    <property type="evidence" value="ECO:0007669"/>
    <property type="project" value="TreeGrafter"/>
</dbReference>
<dbReference type="GO" id="GO:0015035">
    <property type="term" value="F:protein-disulfide reductase activity"/>
    <property type="evidence" value="ECO:0007669"/>
    <property type="project" value="TreeGrafter"/>
</dbReference>
<evidence type="ECO:0000256" key="5">
    <source>
        <dbReference type="ARBA" id="ARBA00022737"/>
    </source>
</evidence>
<dbReference type="GO" id="GO:0003756">
    <property type="term" value="F:protein disulfide isomerase activity"/>
    <property type="evidence" value="ECO:0007669"/>
    <property type="project" value="UniProtKB-EC"/>
</dbReference>
<evidence type="ECO:0000256" key="10">
    <source>
        <dbReference type="RuleBase" id="RU004208"/>
    </source>
</evidence>
<evidence type="ECO:0000256" key="8">
    <source>
        <dbReference type="ARBA" id="ARBA00023235"/>
    </source>
</evidence>
<keyword evidence="14" id="KW-1185">Reference proteome</keyword>
<protein>
    <recommendedName>
        <fullName evidence="3">protein disulfide-isomerase</fullName>
        <ecNumber evidence="3">5.3.4.1</ecNumber>
    </recommendedName>
</protein>
<evidence type="ECO:0000256" key="6">
    <source>
        <dbReference type="ARBA" id="ARBA00022824"/>
    </source>
</evidence>
<dbReference type="EMBL" id="BQFW01000011">
    <property type="protein sequence ID" value="GJJ75886.1"/>
    <property type="molecule type" value="Genomic_DNA"/>
</dbReference>
<dbReference type="PANTHER" id="PTHR45815:SF3">
    <property type="entry name" value="PROTEIN DISULFIDE-ISOMERASE A6"/>
    <property type="match status" value="1"/>
</dbReference>
<keyword evidence="7" id="KW-1015">Disulfide bond</keyword>
<evidence type="ECO:0000256" key="3">
    <source>
        <dbReference type="ARBA" id="ARBA00012723"/>
    </source>
</evidence>
<accession>A0A9P3HFZ4</accession>
<dbReference type="OrthoDB" id="10264505at2759"/>
<dbReference type="InterPro" id="IPR013766">
    <property type="entry name" value="Thioredoxin_domain"/>
</dbReference>
<reference evidence="13" key="2">
    <citation type="journal article" date="2022" name="Microbiol. Resour. Announc.">
        <title>Whole-Genome Sequence of Entomortierella parvispora E1425, a Mucoromycotan Fungus Associated with Burkholderiaceae-Related Endosymbiotic Bacteria.</title>
        <authorList>
            <person name="Herlambang A."/>
            <person name="Guo Y."/>
            <person name="Takashima Y."/>
            <person name="Narisawa K."/>
            <person name="Ohta H."/>
            <person name="Nishizawa T."/>
        </authorList>
    </citation>
    <scope>NUCLEOTIDE SEQUENCE</scope>
    <source>
        <strain evidence="13">E1425</strain>
    </source>
</reference>
<dbReference type="InterPro" id="IPR017937">
    <property type="entry name" value="Thioredoxin_CS"/>
</dbReference>
<dbReference type="InterPro" id="IPR036249">
    <property type="entry name" value="Thioredoxin-like_sf"/>
</dbReference>
<proteinExistence type="inferred from homology"/>
<comment type="caution">
    <text evidence="13">The sequence shown here is derived from an EMBL/GenBank/DDBJ whole genome shotgun (WGS) entry which is preliminary data.</text>
</comment>
<dbReference type="Gene3D" id="1.20.1150.12">
    <property type="entry name" value="Endoplasmic reticulum resident protein 29, C-terminal domain"/>
    <property type="match status" value="1"/>
</dbReference>
<evidence type="ECO:0000256" key="9">
    <source>
        <dbReference type="ARBA" id="ARBA00023284"/>
    </source>
</evidence>
<name>A0A9P3HFZ4_9FUNG</name>
<reference evidence="13" key="1">
    <citation type="submission" date="2021-11" db="EMBL/GenBank/DDBJ databases">
        <authorList>
            <person name="Herlambang A."/>
            <person name="Guo Y."/>
            <person name="Takashima Y."/>
            <person name="Nishizawa T."/>
        </authorList>
    </citation>
    <scope>NUCLEOTIDE SEQUENCE</scope>
    <source>
        <strain evidence="13">E1425</strain>
    </source>
</reference>
<evidence type="ECO:0000313" key="14">
    <source>
        <dbReference type="Proteomes" id="UP000827284"/>
    </source>
</evidence>
<feature type="chain" id="PRO_5040266593" description="protein disulfide-isomerase" evidence="11">
    <location>
        <begin position="24"/>
        <end position="369"/>
    </location>
</feature>
<dbReference type="Pfam" id="PF00085">
    <property type="entry name" value="Thioredoxin"/>
    <property type="match status" value="2"/>
</dbReference>
<dbReference type="SUPFAM" id="SSF52833">
    <property type="entry name" value="Thioredoxin-like"/>
    <property type="match status" value="2"/>
</dbReference>
<evidence type="ECO:0000256" key="11">
    <source>
        <dbReference type="SAM" id="SignalP"/>
    </source>
</evidence>
<evidence type="ECO:0000259" key="12">
    <source>
        <dbReference type="PROSITE" id="PS51352"/>
    </source>
</evidence>
<keyword evidence="5" id="KW-0677">Repeat</keyword>
<dbReference type="FunFam" id="3.40.30.10:FF:000032">
    <property type="entry name" value="Protein disulfide-isomerase A6 homolog"/>
    <property type="match status" value="1"/>
</dbReference>
<evidence type="ECO:0000313" key="13">
    <source>
        <dbReference type="EMBL" id="GJJ75886.1"/>
    </source>
</evidence>
<evidence type="ECO:0000256" key="1">
    <source>
        <dbReference type="ARBA" id="ARBA00001182"/>
    </source>
</evidence>
<dbReference type="PANTHER" id="PTHR45815">
    <property type="entry name" value="PROTEIN DISULFIDE-ISOMERASE A6"/>
    <property type="match status" value="1"/>
</dbReference>
<feature type="signal peptide" evidence="11">
    <location>
        <begin position="1"/>
        <end position="23"/>
    </location>
</feature>